<organism evidence="1 2">
    <name type="scientific">Clostridium aceticum</name>
    <dbReference type="NCBI Taxonomy" id="84022"/>
    <lineage>
        <taxon>Bacteria</taxon>
        <taxon>Bacillati</taxon>
        <taxon>Bacillota</taxon>
        <taxon>Clostridia</taxon>
        <taxon>Eubacteriales</taxon>
        <taxon>Clostridiaceae</taxon>
        <taxon>Clostridium</taxon>
    </lineage>
</organism>
<evidence type="ECO:0000313" key="1">
    <source>
        <dbReference type="EMBL" id="AKL93788.1"/>
    </source>
</evidence>
<name>A0A0D8I700_9CLOT</name>
<reference evidence="1 2" key="1">
    <citation type="submission" date="2014-10" db="EMBL/GenBank/DDBJ databases">
        <title>Genome sequence of Clostridium aceticum DSM 1496.</title>
        <authorList>
            <person name="Poehlein A."/>
            <person name="Schiel-Bengelsdorf B."/>
            <person name="Gottschalk G."/>
            <person name="Duerre P."/>
            <person name="Daniel R."/>
        </authorList>
    </citation>
    <scope>NUCLEOTIDE SEQUENCE [LARGE SCALE GENOMIC DNA]</scope>
    <source>
        <strain evidence="1 2">DSM 1496</strain>
    </source>
</reference>
<keyword evidence="2" id="KW-1185">Reference proteome</keyword>
<gene>
    <name evidence="1" type="ORF">CACET_c02720</name>
</gene>
<dbReference type="PATRIC" id="fig|84022.5.peg.2020"/>
<dbReference type="KEGG" id="cace:CACET_c02720"/>
<sequence>MANEDLTKNKIEKSKKILITVLIIFFSISLWGFVVYYGYTYAKDYIDTTIRNVQQENAMNIQQLSEEVHTLKQEIVNLIQSLESTDSTLSDSASLQIRIDRRLEILDQNLKELEKSLKILKEAPSVQN</sequence>
<accession>A0A0D8I700</accession>
<dbReference type="EMBL" id="CP009687">
    <property type="protein sequence ID" value="AKL93788.1"/>
    <property type="molecule type" value="Genomic_DNA"/>
</dbReference>
<proteinExistence type="predicted"/>
<dbReference type="OrthoDB" id="1957479at2"/>
<dbReference type="RefSeq" id="WP_044826109.1">
    <property type="nucleotide sequence ID" value="NZ_CP009687.1"/>
</dbReference>
<protein>
    <submittedName>
        <fullName evidence="1">Uncharacterized protein</fullName>
    </submittedName>
</protein>
<dbReference type="AlphaFoldDB" id="A0A0D8I700"/>
<evidence type="ECO:0000313" key="2">
    <source>
        <dbReference type="Proteomes" id="UP000035704"/>
    </source>
</evidence>
<dbReference type="Proteomes" id="UP000035704">
    <property type="component" value="Chromosome"/>
</dbReference>